<keyword evidence="2" id="KW-1185">Reference proteome</keyword>
<reference evidence="1 2" key="1">
    <citation type="submission" date="2016-11" db="EMBL/GenBank/DDBJ databases">
        <title>Whole genomes of Flavobacteriaceae.</title>
        <authorList>
            <person name="Stine C."/>
            <person name="Li C."/>
            <person name="Tadesse D."/>
        </authorList>
    </citation>
    <scope>NUCLEOTIDE SEQUENCE [LARGE SCALE GENOMIC DNA]</scope>
    <source>
        <strain evidence="1 2">CCUG 59446</strain>
    </source>
</reference>
<proteinExistence type="predicted"/>
<dbReference type="Proteomes" id="UP000198336">
    <property type="component" value="Unassembled WGS sequence"/>
</dbReference>
<gene>
    <name evidence="1" type="ORF">B0A75_13275</name>
</gene>
<dbReference type="EMBL" id="MUHA01000019">
    <property type="protein sequence ID" value="OXA98900.1"/>
    <property type="molecule type" value="Genomic_DNA"/>
</dbReference>
<evidence type="ECO:0000313" key="1">
    <source>
        <dbReference type="EMBL" id="OXA98900.1"/>
    </source>
</evidence>
<organism evidence="1 2">
    <name type="scientific">Flavobacterium oncorhynchi</name>
    <dbReference type="NCBI Taxonomy" id="728056"/>
    <lineage>
        <taxon>Bacteria</taxon>
        <taxon>Pseudomonadati</taxon>
        <taxon>Bacteroidota</taxon>
        <taxon>Flavobacteriia</taxon>
        <taxon>Flavobacteriales</taxon>
        <taxon>Flavobacteriaceae</taxon>
        <taxon>Flavobacterium</taxon>
    </lineage>
</organism>
<accession>A0A226HZS1</accession>
<comment type="caution">
    <text evidence="1">The sequence shown here is derived from an EMBL/GenBank/DDBJ whole genome shotgun (WGS) entry which is preliminary data.</text>
</comment>
<sequence>MIKKERVLVRDNKKVFLKMFKRKFKDEFEFSEDSFLLKNEEKSKDFDRSIFVIYEKSELIDFLKLDKKGTNVMICFSNKSLLSGLFFLEDIKNLCLVDITKSRTEIFRDLKAYFKNKSDLMPKLPEIAFSNPSITQMQFNSFQKALFQMS</sequence>
<protein>
    <submittedName>
        <fullName evidence="1">Uncharacterized protein</fullName>
    </submittedName>
</protein>
<dbReference type="AlphaFoldDB" id="A0A226HZS1"/>
<evidence type="ECO:0000313" key="2">
    <source>
        <dbReference type="Proteomes" id="UP000198336"/>
    </source>
</evidence>
<name>A0A226HZS1_9FLAO</name>